<comment type="cofactor">
    <cofactor evidence="2">
        <name>Fe cation</name>
        <dbReference type="ChEBI" id="CHEBI:24875"/>
    </cofactor>
    <text evidence="2">Binds 1 Fe cation per subunit.</text>
</comment>
<accession>A0A2I2KWE7</accession>
<dbReference type="InterPro" id="IPR014710">
    <property type="entry name" value="RmlC-like_jellyroll"/>
</dbReference>
<comment type="similarity">
    <text evidence="1 3">Belongs to the pirin family.</text>
</comment>
<feature type="binding site" evidence="2">
    <location>
        <position position="64"/>
    </location>
    <ligand>
        <name>Fe cation</name>
        <dbReference type="ChEBI" id="CHEBI:24875"/>
    </ligand>
</feature>
<reference evidence="6 7" key="1">
    <citation type="submission" date="2017-06" db="EMBL/GenBank/DDBJ databases">
        <authorList>
            <person name="Kim H.J."/>
            <person name="Triplett B.A."/>
        </authorList>
    </citation>
    <scope>NUCLEOTIDE SEQUENCE [LARGE SCALE GENOMIC DNA]</scope>
    <source>
        <strain evidence="6">FRACA_ARgP5</strain>
    </source>
</reference>
<evidence type="ECO:0000256" key="2">
    <source>
        <dbReference type="PIRSR" id="PIRSR006232-1"/>
    </source>
</evidence>
<evidence type="ECO:0000256" key="3">
    <source>
        <dbReference type="RuleBase" id="RU003457"/>
    </source>
</evidence>
<dbReference type="EMBL" id="FZMO01000334">
    <property type="protein sequence ID" value="SNQ50007.1"/>
    <property type="molecule type" value="Genomic_DNA"/>
</dbReference>
<dbReference type="PIRSF" id="PIRSF006232">
    <property type="entry name" value="Pirin"/>
    <property type="match status" value="1"/>
</dbReference>
<sequence length="318" mass="32736">MSGPVPAVGVDLEVVDGRAADVGGIPVRRTLPRQGRRTVGAWCFVDQMGPLAVGPRRPVEIGPHPHIGLATVTWLLSGGLVHRDSLGSNQPLRPRELNLMTAGNGVAHAEASEDGDGQLHGVQLWVAQPDRTRHGPADFAHHPHLPVAGFGSVEVTVLLGELGGAASPARTDTPLVGAELALHGGGGVLPLRRDFEYAVIALDGAVRIGANVLVAGQLGYLRPGREELPIGTGPAVAGVPASGTGGTGGAGGRGVRAMLLGGEPFPEQVVMWWNLVARTRGEIEAARADWTAGAERFGAVATPAARVPAPVPMWVRAG</sequence>
<keyword evidence="7" id="KW-1185">Reference proteome</keyword>
<keyword evidence="6" id="KW-0223">Dioxygenase</keyword>
<dbReference type="InterPro" id="IPR008778">
    <property type="entry name" value="Pirin_C_dom"/>
</dbReference>
<protein>
    <submittedName>
        <fullName evidence="6">Putative Quercetin 2,3-dioxygenase</fullName>
        <ecNumber evidence="6">1.13.11.24</ecNumber>
    </submittedName>
</protein>
<dbReference type="GO" id="GO:0046872">
    <property type="term" value="F:metal ion binding"/>
    <property type="evidence" value="ECO:0007669"/>
    <property type="project" value="UniProtKB-KW"/>
</dbReference>
<evidence type="ECO:0000259" key="4">
    <source>
        <dbReference type="Pfam" id="PF02678"/>
    </source>
</evidence>
<feature type="binding site" evidence="2">
    <location>
        <position position="108"/>
    </location>
    <ligand>
        <name>Fe cation</name>
        <dbReference type="ChEBI" id="CHEBI:24875"/>
    </ligand>
</feature>
<organism evidence="6 7">
    <name type="scientific">Frankia canadensis</name>
    <dbReference type="NCBI Taxonomy" id="1836972"/>
    <lineage>
        <taxon>Bacteria</taxon>
        <taxon>Bacillati</taxon>
        <taxon>Actinomycetota</taxon>
        <taxon>Actinomycetes</taxon>
        <taxon>Frankiales</taxon>
        <taxon>Frankiaceae</taxon>
        <taxon>Frankia</taxon>
    </lineage>
</organism>
<dbReference type="EC" id="1.13.11.24" evidence="6"/>
<dbReference type="Proteomes" id="UP000234331">
    <property type="component" value="Unassembled WGS sequence"/>
</dbReference>
<evidence type="ECO:0000259" key="5">
    <source>
        <dbReference type="Pfam" id="PF05726"/>
    </source>
</evidence>
<dbReference type="Gene3D" id="2.60.120.10">
    <property type="entry name" value="Jelly Rolls"/>
    <property type="match status" value="2"/>
</dbReference>
<dbReference type="PANTHER" id="PTHR13903:SF8">
    <property type="entry name" value="PIRIN"/>
    <property type="match status" value="1"/>
</dbReference>
<name>A0A2I2KWE7_9ACTN</name>
<dbReference type="Pfam" id="PF05726">
    <property type="entry name" value="Pirin_C"/>
    <property type="match status" value="1"/>
</dbReference>
<evidence type="ECO:0000256" key="1">
    <source>
        <dbReference type="ARBA" id="ARBA00008416"/>
    </source>
</evidence>
<dbReference type="InterPro" id="IPR011051">
    <property type="entry name" value="RmlC_Cupin_sf"/>
</dbReference>
<feature type="binding site" evidence="2">
    <location>
        <position position="110"/>
    </location>
    <ligand>
        <name>Fe cation</name>
        <dbReference type="ChEBI" id="CHEBI:24875"/>
    </ligand>
</feature>
<feature type="domain" description="Pirin N-terminal" evidence="4">
    <location>
        <begin position="26"/>
        <end position="126"/>
    </location>
</feature>
<keyword evidence="6" id="KW-0560">Oxidoreductase</keyword>
<dbReference type="AlphaFoldDB" id="A0A2I2KWE7"/>
<keyword evidence="2" id="KW-0479">Metal-binding</keyword>
<proteinExistence type="inferred from homology"/>
<dbReference type="Pfam" id="PF02678">
    <property type="entry name" value="Pirin"/>
    <property type="match status" value="1"/>
</dbReference>
<gene>
    <name evidence="6" type="ORF">FRACA_40035</name>
</gene>
<dbReference type="GO" id="GO:0008127">
    <property type="term" value="F:quercetin 2,3-dioxygenase activity"/>
    <property type="evidence" value="ECO:0007669"/>
    <property type="project" value="UniProtKB-EC"/>
</dbReference>
<dbReference type="InterPro" id="IPR012093">
    <property type="entry name" value="Pirin"/>
</dbReference>
<keyword evidence="2" id="KW-0408">Iron</keyword>
<dbReference type="SUPFAM" id="SSF51182">
    <property type="entry name" value="RmlC-like cupins"/>
    <property type="match status" value="1"/>
</dbReference>
<dbReference type="PANTHER" id="PTHR13903">
    <property type="entry name" value="PIRIN-RELATED"/>
    <property type="match status" value="1"/>
</dbReference>
<evidence type="ECO:0000313" key="7">
    <source>
        <dbReference type="Proteomes" id="UP000234331"/>
    </source>
</evidence>
<dbReference type="OrthoDB" id="9780903at2"/>
<dbReference type="InterPro" id="IPR003829">
    <property type="entry name" value="Pirin_N_dom"/>
</dbReference>
<feature type="binding site" evidence="2">
    <location>
        <position position="66"/>
    </location>
    <ligand>
        <name>Fe cation</name>
        <dbReference type="ChEBI" id="CHEBI:24875"/>
    </ligand>
</feature>
<dbReference type="RefSeq" id="WP_101833361.1">
    <property type="nucleotide sequence ID" value="NZ_FZMO01000334.1"/>
</dbReference>
<evidence type="ECO:0000313" key="6">
    <source>
        <dbReference type="EMBL" id="SNQ50007.1"/>
    </source>
</evidence>
<feature type="domain" description="Pirin C-terminal" evidence="5">
    <location>
        <begin position="251"/>
        <end position="293"/>
    </location>
</feature>